<keyword evidence="5" id="KW-0720">Serine protease</keyword>
<dbReference type="Gene3D" id="3.90.226.10">
    <property type="entry name" value="2-enoyl-CoA Hydratase, Chain A, domain 1"/>
    <property type="match status" value="1"/>
</dbReference>
<keyword evidence="7" id="KW-0472">Membrane</keyword>
<dbReference type="GO" id="GO:0009368">
    <property type="term" value="C:endopeptidase Clp complex"/>
    <property type="evidence" value="ECO:0007669"/>
    <property type="project" value="TreeGrafter"/>
</dbReference>
<accession>A0A7J7LJY5</accession>
<organism evidence="8 9">
    <name type="scientific">Kingdonia uniflora</name>
    <dbReference type="NCBI Taxonomy" id="39325"/>
    <lineage>
        <taxon>Eukaryota</taxon>
        <taxon>Viridiplantae</taxon>
        <taxon>Streptophyta</taxon>
        <taxon>Embryophyta</taxon>
        <taxon>Tracheophyta</taxon>
        <taxon>Spermatophyta</taxon>
        <taxon>Magnoliopsida</taxon>
        <taxon>Ranunculales</taxon>
        <taxon>Circaeasteraceae</taxon>
        <taxon>Kingdonia</taxon>
    </lineage>
</organism>
<dbReference type="PANTHER" id="PTHR10381:SF15">
    <property type="entry name" value="CHLOROPLASTIC ATP-DEPENDENT CLP PROTEASE PROTEOLYTIC SUBUNIT 1"/>
    <property type="match status" value="1"/>
</dbReference>
<dbReference type="GO" id="GO:0051117">
    <property type="term" value="F:ATPase binding"/>
    <property type="evidence" value="ECO:0007669"/>
    <property type="project" value="TreeGrafter"/>
</dbReference>
<evidence type="ECO:0000256" key="3">
    <source>
        <dbReference type="ARBA" id="ARBA00022670"/>
    </source>
</evidence>
<dbReference type="GO" id="GO:0004252">
    <property type="term" value="F:serine-type endopeptidase activity"/>
    <property type="evidence" value="ECO:0007669"/>
    <property type="project" value="InterPro"/>
</dbReference>
<sequence>MVFLSIEDLARDLFIFINYPDGGAIFEIGIFYMMQYVTPDVHTICMGLVASMASLILVKGKITQHLAFPHA</sequence>
<evidence type="ECO:0000256" key="6">
    <source>
        <dbReference type="RuleBase" id="RU003567"/>
    </source>
</evidence>
<dbReference type="GO" id="GO:0009536">
    <property type="term" value="C:plastid"/>
    <property type="evidence" value="ECO:0007669"/>
    <property type="project" value="UniProtKB-ARBA"/>
</dbReference>
<keyword evidence="2" id="KW-0934">Plastid</keyword>
<dbReference type="InterPro" id="IPR001907">
    <property type="entry name" value="ClpP"/>
</dbReference>
<keyword evidence="7" id="KW-1133">Transmembrane helix</keyword>
<dbReference type="GO" id="GO:0006515">
    <property type="term" value="P:protein quality control for misfolded or incompletely synthesized proteins"/>
    <property type="evidence" value="ECO:0007669"/>
    <property type="project" value="TreeGrafter"/>
</dbReference>
<comment type="similarity">
    <text evidence="1 6">Belongs to the peptidase S14 family.</text>
</comment>
<dbReference type="Pfam" id="PF00574">
    <property type="entry name" value="CLP_protease"/>
    <property type="match status" value="1"/>
</dbReference>
<evidence type="ECO:0000256" key="1">
    <source>
        <dbReference type="ARBA" id="ARBA00007039"/>
    </source>
</evidence>
<keyword evidence="7" id="KW-0812">Transmembrane</keyword>
<keyword evidence="4" id="KW-0378">Hydrolase</keyword>
<dbReference type="GO" id="GO:0004176">
    <property type="term" value="F:ATP-dependent peptidase activity"/>
    <property type="evidence" value="ECO:0007669"/>
    <property type="project" value="InterPro"/>
</dbReference>
<keyword evidence="9" id="KW-1185">Reference proteome</keyword>
<dbReference type="SUPFAM" id="SSF52096">
    <property type="entry name" value="ClpP/crotonase"/>
    <property type="match status" value="1"/>
</dbReference>
<dbReference type="OrthoDB" id="1882605at2759"/>
<evidence type="ECO:0000313" key="8">
    <source>
        <dbReference type="EMBL" id="KAF6142879.1"/>
    </source>
</evidence>
<dbReference type="Proteomes" id="UP000541444">
    <property type="component" value="Unassembled WGS sequence"/>
</dbReference>
<proteinExistence type="inferred from homology"/>
<comment type="caution">
    <text evidence="8">The sequence shown here is derived from an EMBL/GenBank/DDBJ whole genome shotgun (WGS) entry which is preliminary data.</text>
</comment>
<evidence type="ECO:0000256" key="2">
    <source>
        <dbReference type="ARBA" id="ARBA00022640"/>
    </source>
</evidence>
<evidence type="ECO:0000256" key="4">
    <source>
        <dbReference type="ARBA" id="ARBA00022801"/>
    </source>
</evidence>
<dbReference type="InterPro" id="IPR029045">
    <property type="entry name" value="ClpP/crotonase-like_dom_sf"/>
</dbReference>
<evidence type="ECO:0000313" key="9">
    <source>
        <dbReference type="Proteomes" id="UP000541444"/>
    </source>
</evidence>
<gene>
    <name evidence="8" type="ORF">GIB67_022758</name>
</gene>
<reference evidence="8 9" key="1">
    <citation type="journal article" date="2020" name="IScience">
        <title>Genome Sequencing of the Endangered Kingdonia uniflora (Circaeasteraceae, Ranunculales) Reveals Potential Mechanisms of Evolutionary Specialization.</title>
        <authorList>
            <person name="Sun Y."/>
            <person name="Deng T."/>
            <person name="Zhang A."/>
            <person name="Moore M.J."/>
            <person name="Landis J.B."/>
            <person name="Lin N."/>
            <person name="Zhang H."/>
            <person name="Zhang X."/>
            <person name="Huang J."/>
            <person name="Zhang X."/>
            <person name="Sun H."/>
            <person name="Wang H."/>
        </authorList>
    </citation>
    <scope>NUCLEOTIDE SEQUENCE [LARGE SCALE GENOMIC DNA]</scope>
    <source>
        <strain evidence="8">TB1705</strain>
        <tissue evidence="8">Leaf</tissue>
    </source>
</reference>
<dbReference type="AlphaFoldDB" id="A0A7J7LJY5"/>
<protein>
    <recommendedName>
        <fullName evidence="6">ATP-dependent Clp protease proteolytic subunit</fullName>
    </recommendedName>
</protein>
<name>A0A7J7LJY5_9MAGN</name>
<dbReference type="EMBL" id="JACGCM010002228">
    <property type="protein sequence ID" value="KAF6142879.1"/>
    <property type="molecule type" value="Genomic_DNA"/>
</dbReference>
<keyword evidence="3" id="KW-0645">Protease</keyword>
<dbReference type="InterPro" id="IPR023562">
    <property type="entry name" value="ClpP/TepA"/>
</dbReference>
<dbReference type="PRINTS" id="PR00127">
    <property type="entry name" value="CLPPROTEASEP"/>
</dbReference>
<evidence type="ECO:0000256" key="5">
    <source>
        <dbReference type="ARBA" id="ARBA00022825"/>
    </source>
</evidence>
<dbReference type="PANTHER" id="PTHR10381">
    <property type="entry name" value="ATP-DEPENDENT CLP PROTEASE PROTEOLYTIC SUBUNIT"/>
    <property type="match status" value="1"/>
</dbReference>
<evidence type="ECO:0000256" key="7">
    <source>
        <dbReference type="SAM" id="Phobius"/>
    </source>
</evidence>
<feature type="transmembrane region" description="Helical" evidence="7">
    <location>
        <begin position="41"/>
        <end position="58"/>
    </location>
</feature>